<feature type="transmembrane region" description="Helical" evidence="6">
    <location>
        <begin position="402"/>
        <end position="429"/>
    </location>
</feature>
<evidence type="ECO:0000313" key="9">
    <source>
        <dbReference type="Proteomes" id="UP001302812"/>
    </source>
</evidence>
<evidence type="ECO:0000256" key="6">
    <source>
        <dbReference type="RuleBase" id="RU361216"/>
    </source>
</evidence>
<feature type="transmembrane region" description="Helical" evidence="6">
    <location>
        <begin position="344"/>
        <end position="367"/>
    </location>
</feature>
<dbReference type="GO" id="GO:0005313">
    <property type="term" value="F:L-glutamate transmembrane transporter activity"/>
    <property type="evidence" value="ECO:0007669"/>
    <property type="project" value="TreeGrafter"/>
</dbReference>
<keyword evidence="4 6" id="KW-1133">Transmembrane helix</keyword>
<feature type="region of interest" description="Disordered" evidence="7">
    <location>
        <begin position="1"/>
        <end position="32"/>
    </location>
</feature>
<evidence type="ECO:0000256" key="5">
    <source>
        <dbReference type="ARBA" id="ARBA00023136"/>
    </source>
</evidence>
<comment type="similarity">
    <text evidence="6">Belongs to the dicarboxylate/amino acid:cation symporter (DAACS) (TC 2.A.23) family.</text>
</comment>
<dbReference type="PANTHER" id="PTHR11958:SF63">
    <property type="entry name" value="AMINO ACID TRANSPORTER"/>
    <property type="match status" value="1"/>
</dbReference>
<dbReference type="SUPFAM" id="SSF118215">
    <property type="entry name" value="Proton glutamate symport protein"/>
    <property type="match status" value="1"/>
</dbReference>
<evidence type="ECO:0000313" key="8">
    <source>
        <dbReference type="EMBL" id="KAK4109011.1"/>
    </source>
</evidence>
<feature type="transmembrane region" description="Helical" evidence="6">
    <location>
        <begin position="44"/>
        <end position="64"/>
    </location>
</feature>
<dbReference type="GO" id="GO:0005886">
    <property type="term" value="C:plasma membrane"/>
    <property type="evidence" value="ECO:0007669"/>
    <property type="project" value="TreeGrafter"/>
</dbReference>
<dbReference type="PRINTS" id="PR00173">
    <property type="entry name" value="EDTRNSPORT"/>
</dbReference>
<dbReference type="GO" id="GO:0015501">
    <property type="term" value="F:glutamate:sodium symporter activity"/>
    <property type="evidence" value="ECO:0007669"/>
    <property type="project" value="TreeGrafter"/>
</dbReference>
<dbReference type="Pfam" id="PF00375">
    <property type="entry name" value="SDF"/>
    <property type="match status" value="1"/>
</dbReference>
<dbReference type="PANTHER" id="PTHR11958">
    <property type="entry name" value="SODIUM/DICARBOXYLATE SYMPORTER-RELATED"/>
    <property type="match status" value="1"/>
</dbReference>
<evidence type="ECO:0000256" key="7">
    <source>
        <dbReference type="SAM" id="MobiDB-lite"/>
    </source>
</evidence>
<dbReference type="InterPro" id="IPR001991">
    <property type="entry name" value="Na-dicarboxylate_symporter"/>
</dbReference>
<keyword evidence="2 6" id="KW-0813">Transport</keyword>
<reference evidence="8" key="1">
    <citation type="journal article" date="2023" name="Mol. Phylogenet. Evol.">
        <title>Genome-scale phylogeny and comparative genomics of the fungal order Sordariales.</title>
        <authorList>
            <person name="Hensen N."/>
            <person name="Bonometti L."/>
            <person name="Westerberg I."/>
            <person name="Brannstrom I.O."/>
            <person name="Guillou S."/>
            <person name="Cros-Aarteil S."/>
            <person name="Calhoun S."/>
            <person name="Haridas S."/>
            <person name="Kuo A."/>
            <person name="Mondo S."/>
            <person name="Pangilinan J."/>
            <person name="Riley R."/>
            <person name="LaButti K."/>
            <person name="Andreopoulos B."/>
            <person name="Lipzen A."/>
            <person name="Chen C."/>
            <person name="Yan M."/>
            <person name="Daum C."/>
            <person name="Ng V."/>
            <person name="Clum A."/>
            <person name="Steindorff A."/>
            <person name="Ohm R.A."/>
            <person name="Martin F."/>
            <person name="Silar P."/>
            <person name="Natvig D.O."/>
            <person name="Lalanne C."/>
            <person name="Gautier V."/>
            <person name="Ament-Velasquez S.L."/>
            <person name="Kruys A."/>
            <person name="Hutchinson M.I."/>
            <person name="Powell A.J."/>
            <person name="Barry K."/>
            <person name="Miller A.N."/>
            <person name="Grigoriev I.V."/>
            <person name="Debuchy R."/>
            <person name="Gladieux P."/>
            <person name="Hiltunen Thoren M."/>
            <person name="Johannesson H."/>
        </authorList>
    </citation>
    <scope>NUCLEOTIDE SEQUENCE</scope>
    <source>
        <strain evidence="8">CBS 508.74</strain>
    </source>
</reference>
<gene>
    <name evidence="8" type="ORF">N656DRAFT_370334</name>
</gene>
<keyword evidence="5 6" id="KW-0472">Membrane</keyword>
<organism evidence="8 9">
    <name type="scientific">Canariomyces notabilis</name>
    <dbReference type="NCBI Taxonomy" id="2074819"/>
    <lineage>
        <taxon>Eukaryota</taxon>
        <taxon>Fungi</taxon>
        <taxon>Dikarya</taxon>
        <taxon>Ascomycota</taxon>
        <taxon>Pezizomycotina</taxon>
        <taxon>Sordariomycetes</taxon>
        <taxon>Sordariomycetidae</taxon>
        <taxon>Sordariales</taxon>
        <taxon>Chaetomiaceae</taxon>
        <taxon>Canariomyces</taxon>
    </lineage>
</organism>
<proteinExistence type="inferred from homology"/>
<keyword evidence="3 6" id="KW-0812">Transmembrane</keyword>
<dbReference type="GO" id="GO:0015175">
    <property type="term" value="F:neutral L-amino acid transmembrane transporter activity"/>
    <property type="evidence" value="ECO:0007669"/>
    <property type="project" value="TreeGrafter"/>
</dbReference>
<protein>
    <recommendedName>
        <fullName evidence="6">Amino acid transporter</fullName>
    </recommendedName>
</protein>
<evidence type="ECO:0000256" key="1">
    <source>
        <dbReference type="ARBA" id="ARBA00004141"/>
    </source>
</evidence>
<dbReference type="RefSeq" id="XP_064666581.1">
    <property type="nucleotide sequence ID" value="XM_064809412.1"/>
</dbReference>
<evidence type="ECO:0000256" key="3">
    <source>
        <dbReference type="ARBA" id="ARBA00022692"/>
    </source>
</evidence>
<dbReference type="AlphaFoldDB" id="A0AAN6QG56"/>
<reference evidence="8" key="2">
    <citation type="submission" date="2023-05" db="EMBL/GenBank/DDBJ databases">
        <authorList>
            <consortium name="Lawrence Berkeley National Laboratory"/>
            <person name="Steindorff A."/>
            <person name="Hensen N."/>
            <person name="Bonometti L."/>
            <person name="Westerberg I."/>
            <person name="Brannstrom I.O."/>
            <person name="Guillou S."/>
            <person name="Cros-Aarteil S."/>
            <person name="Calhoun S."/>
            <person name="Haridas S."/>
            <person name="Kuo A."/>
            <person name="Mondo S."/>
            <person name="Pangilinan J."/>
            <person name="Riley R."/>
            <person name="Labutti K."/>
            <person name="Andreopoulos B."/>
            <person name="Lipzen A."/>
            <person name="Chen C."/>
            <person name="Yanf M."/>
            <person name="Daum C."/>
            <person name="Ng V."/>
            <person name="Clum A."/>
            <person name="Ohm R."/>
            <person name="Martin F."/>
            <person name="Silar P."/>
            <person name="Natvig D."/>
            <person name="Lalanne C."/>
            <person name="Gautier V."/>
            <person name="Ament-Velasquez S.L."/>
            <person name="Kruys A."/>
            <person name="Hutchinson M.I."/>
            <person name="Powell A.J."/>
            <person name="Barry K."/>
            <person name="Miller A.N."/>
            <person name="Grigoriev I.V."/>
            <person name="Debuchy R."/>
            <person name="Gladieux P."/>
            <person name="Thoren M.H."/>
            <person name="Johannesson H."/>
        </authorList>
    </citation>
    <scope>NUCLEOTIDE SEQUENCE</scope>
    <source>
        <strain evidence="8">CBS 508.74</strain>
    </source>
</reference>
<feature type="compositionally biased region" description="Polar residues" evidence="7">
    <location>
        <begin position="16"/>
        <end position="25"/>
    </location>
</feature>
<accession>A0AAN6QG56</accession>
<feature type="transmembrane region" description="Helical" evidence="6">
    <location>
        <begin position="85"/>
        <end position="105"/>
    </location>
</feature>
<dbReference type="Gene3D" id="1.10.3860.10">
    <property type="entry name" value="Sodium:dicarboxylate symporter"/>
    <property type="match status" value="1"/>
</dbReference>
<dbReference type="InterPro" id="IPR050746">
    <property type="entry name" value="DAACS"/>
</dbReference>
<name>A0AAN6QG56_9PEZI</name>
<comment type="caution">
    <text evidence="8">The sequence shown here is derived from an EMBL/GenBank/DDBJ whole genome shotgun (WGS) entry which is preliminary data.</text>
</comment>
<dbReference type="Proteomes" id="UP001302812">
    <property type="component" value="Unassembled WGS sequence"/>
</dbReference>
<comment type="subcellular location">
    <subcellularLocation>
        <location evidence="1 6">Membrane</location>
        <topology evidence="1 6">Multi-pass membrane protein</topology>
    </subcellularLocation>
</comment>
<feature type="transmembrane region" description="Helical" evidence="6">
    <location>
        <begin position="269"/>
        <end position="294"/>
    </location>
</feature>
<keyword evidence="9" id="KW-1185">Reference proteome</keyword>
<sequence length="474" mass="51142">MSSEKTHGVDTGAAERQTSNSSQTEHQAEEVHEKKPWWHSLIEAGSATQIVIAAVLAIAIGVAVTSTVEDVPPAAVTLVGIPGRLWLRALRACVLPLIVTAIVLAVQRLQKMSGDGGQKLARVTIIYYVATTLLAIVISTILTDLVWGRLMQRAEGSSLAVDADDAETYQERQEVDIHEVVQDMFDSLIPQNVVDSLAKDALLGILVTAVVIGYLLKPTSHIVRALEEIEDLITKIITFLIKIAPIGVFFLILPNLFRLDIRNIGYNLGILIGGGVTNMAIHLFIALPIVFFALTRKNPYTYWFKCSPAWLTAWGSASSAATLPVTMKCVAARGVPMTVNKFSVPLGCLVNMDGTAIYFPLCVVFLAETQGIRLTPADYTIVCLLSTLASIGTTPIPSSSLVLTVMIAQSVNVPITGMYGVIIAIDWFLDRFRTAVNVSGDMFAASVITKLTGIQDPPEEDGIVGEVTDNSQRV</sequence>
<dbReference type="EMBL" id="MU853359">
    <property type="protein sequence ID" value="KAK4109011.1"/>
    <property type="molecule type" value="Genomic_DNA"/>
</dbReference>
<evidence type="ECO:0000256" key="2">
    <source>
        <dbReference type="ARBA" id="ARBA00022448"/>
    </source>
</evidence>
<dbReference type="InterPro" id="IPR036458">
    <property type="entry name" value="Na:dicarbo_symporter_sf"/>
</dbReference>
<keyword evidence="6" id="KW-0769">Symport</keyword>
<evidence type="ECO:0000256" key="4">
    <source>
        <dbReference type="ARBA" id="ARBA00022989"/>
    </source>
</evidence>
<feature type="transmembrane region" description="Helical" evidence="6">
    <location>
        <begin position="125"/>
        <end position="147"/>
    </location>
</feature>
<feature type="transmembrane region" description="Helical" evidence="6">
    <location>
        <begin position="197"/>
        <end position="216"/>
    </location>
</feature>
<dbReference type="GeneID" id="89933536"/>
<feature type="transmembrane region" description="Helical" evidence="6">
    <location>
        <begin position="236"/>
        <end position="257"/>
    </location>
</feature>